<dbReference type="SMART" id="SM00369">
    <property type="entry name" value="LRR_TYP"/>
    <property type="match status" value="4"/>
</dbReference>
<accession>A0AAP0R6W2</accession>
<dbReference type="InterPro" id="IPR000719">
    <property type="entry name" value="Prot_kinase_dom"/>
</dbReference>
<dbReference type="Pfam" id="PF00069">
    <property type="entry name" value="Pkinase"/>
    <property type="match status" value="1"/>
</dbReference>
<dbReference type="InterPro" id="IPR046959">
    <property type="entry name" value="PRK1-6/SRF4-like"/>
</dbReference>
<dbReference type="PANTHER" id="PTHR48007">
    <property type="entry name" value="LEUCINE-RICH REPEAT RECEPTOR-LIKE PROTEIN KINASE PXC1"/>
    <property type="match status" value="1"/>
</dbReference>
<keyword evidence="12" id="KW-0675">Receptor</keyword>
<dbReference type="FunFam" id="3.80.10.10:FF:000722">
    <property type="entry name" value="Leucine-rich repeat receptor-like protein kinase"/>
    <property type="match status" value="1"/>
</dbReference>
<keyword evidence="13" id="KW-0325">Glycoprotein</keyword>
<evidence type="ECO:0000313" key="17">
    <source>
        <dbReference type="EMBL" id="KAK9272277.1"/>
    </source>
</evidence>
<reference evidence="17 18" key="1">
    <citation type="journal article" date="2024" name="Plant J.">
        <title>Genome sequences and population genomics reveal climatic adaptation and genomic divergence between two closely related sweetgum species.</title>
        <authorList>
            <person name="Xu W.Q."/>
            <person name="Ren C.Q."/>
            <person name="Zhang X.Y."/>
            <person name="Comes H.P."/>
            <person name="Liu X.H."/>
            <person name="Li Y.G."/>
            <person name="Kettle C.J."/>
            <person name="Jalonen R."/>
            <person name="Gaisberger H."/>
            <person name="Ma Y.Z."/>
            <person name="Qiu Y.X."/>
        </authorList>
    </citation>
    <scope>NUCLEOTIDE SEQUENCE [LARGE SCALE GENOMIC DNA]</scope>
    <source>
        <strain evidence="17">Hangzhou</strain>
    </source>
</reference>
<dbReference type="Pfam" id="PF00560">
    <property type="entry name" value="LRR_1"/>
    <property type="match status" value="3"/>
</dbReference>
<dbReference type="AlphaFoldDB" id="A0AAP0R6W2"/>
<keyword evidence="5 14" id="KW-0812">Transmembrane</keyword>
<dbReference type="GO" id="GO:0004672">
    <property type="term" value="F:protein kinase activity"/>
    <property type="evidence" value="ECO:0007669"/>
    <property type="project" value="InterPro"/>
</dbReference>
<feature type="signal peptide" evidence="15">
    <location>
        <begin position="1"/>
        <end position="21"/>
    </location>
</feature>
<dbReference type="InterPro" id="IPR013210">
    <property type="entry name" value="LRR_N_plant-typ"/>
</dbReference>
<keyword evidence="3" id="KW-0597">Phosphoprotein</keyword>
<dbReference type="GO" id="GO:0005524">
    <property type="term" value="F:ATP binding"/>
    <property type="evidence" value="ECO:0007669"/>
    <property type="project" value="UniProtKB-KW"/>
</dbReference>
<dbReference type="Pfam" id="PF13855">
    <property type="entry name" value="LRR_8"/>
    <property type="match status" value="1"/>
</dbReference>
<evidence type="ECO:0000256" key="14">
    <source>
        <dbReference type="SAM" id="Phobius"/>
    </source>
</evidence>
<dbReference type="FunFam" id="3.80.10.10:FF:000101">
    <property type="entry name" value="LRR receptor-like serine/threonine-protein kinase ERECTA"/>
    <property type="match status" value="1"/>
</dbReference>
<dbReference type="SUPFAM" id="SSF56112">
    <property type="entry name" value="Protein kinase-like (PK-like)"/>
    <property type="match status" value="1"/>
</dbReference>
<dbReference type="InterPro" id="IPR003591">
    <property type="entry name" value="Leu-rich_rpt_typical-subtyp"/>
</dbReference>
<evidence type="ECO:0000256" key="1">
    <source>
        <dbReference type="ARBA" id="ARBA00004479"/>
    </source>
</evidence>
<evidence type="ECO:0000256" key="2">
    <source>
        <dbReference type="ARBA" id="ARBA00008684"/>
    </source>
</evidence>
<comment type="caution">
    <text evidence="17">The sequence shown here is derived from an EMBL/GenBank/DDBJ whole genome shotgun (WGS) entry which is preliminary data.</text>
</comment>
<dbReference type="Gene3D" id="1.10.510.10">
    <property type="entry name" value="Transferase(Phosphotransferase) domain 1"/>
    <property type="match status" value="1"/>
</dbReference>
<dbReference type="InterPro" id="IPR008271">
    <property type="entry name" value="Ser/Thr_kinase_AS"/>
</dbReference>
<sequence length="702" mass="76899">MVLSIVCLVFLLCNSCALVHSLNDEGLALLSFKESLEEGSNGSLHNWNSSDPNPCSWLGITCRESKVVFLTLAQKELVGRIHPALGNLSALRHVSLRNNKLFGSLPVQLFEAKRLQSLVLSGNSLSGPIPPQIEKLRNLQTLDISNNSFNGTIPPYLLRCKRLKTLVLSQNSFTGSLPRGFGTCLIALQTLDLSFNGLNGSIPGDMGNLSSLNRTLDLSHNNFSGPIPPSLGSLPEQVYIDLSYNNLGGCIPQIGSLENLGPTAFKGNPSLSGFPLKIPCSPIIPDLILPRLPDPPSHNSGHLGTVAVISIAVGVLVGIGLIGFLFSSYYQNVSAHKEDDDLSGRNSEKGSMEMKEYFCFGNGFSETLSEKAEQHHFVPLDSQVDFNLEDLLKADAFVLGKSIFGIVYKVVLNNGATLAVRRLGEGGFQRFKDFRTEVEAIGKIRHPNIVPLRAYSWSVGEKLLIYDYIPNGDLATVLHGKSGSVSCLPLLWHIRMRIMKGIATGLAYLHEFGPKKYVHGDLKPSNVLLGPDMEAYVSDFGLGHLADTSGGSPILRYRRMASETPEQNSPYEFTTLNYTISLGSYYQAPEALKVPKPLQKWDVYSYGVILLEMITGKSPTIQEGSSGRDLVRWIQLCIEEKKTLPDILDPSLVRYLGTEEEIVGALKLALACTRETPEKRPSMRQVCDALDRLATSTDFCLY</sequence>
<dbReference type="PROSITE" id="PS50011">
    <property type="entry name" value="PROTEIN_KINASE_DOM"/>
    <property type="match status" value="1"/>
</dbReference>
<keyword evidence="8" id="KW-0547">Nucleotide-binding</keyword>
<dbReference type="Pfam" id="PF08263">
    <property type="entry name" value="LRRNT_2"/>
    <property type="match status" value="1"/>
</dbReference>
<evidence type="ECO:0000256" key="8">
    <source>
        <dbReference type="ARBA" id="ARBA00022741"/>
    </source>
</evidence>
<evidence type="ECO:0000256" key="10">
    <source>
        <dbReference type="ARBA" id="ARBA00022989"/>
    </source>
</evidence>
<evidence type="ECO:0000256" key="12">
    <source>
        <dbReference type="ARBA" id="ARBA00023170"/>
    </source>
</evidence>
<proteinExistence type="inferred from homology"/>
<dbReference type="PROSITE" id="PS00108">
    <property type="entry name" value="PROTEIN_KINASE_ST"/>
    <property type="match status" value="1"/>
</dbReference>
<comment type="subcellular location">
    <subcellularLocation>
        <location evidence="1">Membrane</location>
        <topology evidence="1">Single-pass type I membrane protein</topology>
    </subcellularLocation>
</comment>
<dbReference type="EMBL" id="JBBPBK010000013">
    <property type="protein sequence ID" value="KAK9272277.1"/>
    <property type="molecule type" value="Genomic_DNA"/>
</dbReference>
<keyword evidence="18" id="KW-1185">Reference proteome</keyword>
<protein>
    <recommendedName>
        <fullName evidence="16">Protein kinase domain-containing protein</fullName>
    </recommendedName>
</protein>
<dbReference type="Gene3D" id="3.80.10.10">
    <property type="entry name" value="Ribonuclease Inhibitor"/>
    <property type="match status" value="2"/>
</dbReference>
<dbReference type="Gene3D" id="3.30.200.20">
    <property type="entry name" value="Phosphorylase Kinase, domain 1"/>
    <property type="match status" value="1"/>
</dbReference>
<dbReference type="InterPro" id="IPR011009">
    <property type="entry name" value="Kinase-like_dom_sf"/>
</dbReference>
<keyword evidence="11 14" id="KW-0472">Membrane</keyword>
<keyword evidence="7" id="KW-0677">Repeat</keyword>
<evidence type="ECO:0000256" key="11">
    <source>
        <dbReference type="ARBA" id="ARBA00023136"/>
    </source>
</evidence>
<evidence type="ECO:0000256" key="5">
    <source>
        <dbReference type="ARBA" id="ARBA00022692"/>
    </source>
</evidence>
<evidence type="ECO:0000256" key="3">
    <source>
        <dbReference type="ARBA" id="ARBA00022553"/>
    </source>
</evidence>
<evidence type="ECO:0000256" key="15">
    <source>
        <dbReference type="SAM" id="SignalP"/>
    </source>
</evidence>
<dbReference type="SUPFAM" id="SSF52058">
    <property type="entry name" value="L domain-like"/>
    <property type="match status" value="1"/>
</dbReference>
<evidence type="ECO:0000256" key="7">
    <source>
        <dbReference type="ARBA" id="ARBA00022737"/>
    </source>
</evidence>
<dbReference type="PANTHER" id="PTHR48007:SF83">
    <property type="entry name" value="PROTEIN KINASE DOMAIN-CONTAINING PROTEIN"/>
    <property type="match status" value="1"/>
</dbReference>
<comment type="similarity">
    <text evidence="2">Belongs to the protein kinase superfamily. Ser/Thr protein kinase family.</text>
</comment>
<name>A0AAP0R6W2_LIQFO</name>
<evidence type="ECO:0000256" key="9">
    <source>
        <dbReference type="ARBA" id="ARBA00022840"/>
    </source>
</evidence>
<dbReference type="SMART" id="SM00220">
    <property type="entry name" value="S_TKc"/>
    <property type="match status" value="1"/>
</dbReference>
<organism evidence="17 18">
    <name type="scientific">Liquidambar formosana</name>
    <name type="common">Formosan gum</name>
    <dbReference type="NCBI Taxonomy" id="63359"/>
    <lineage>
        <taxon>Eukaryota</taxon>
        <taxon>Viridiplantae</taxon>
        <taxon>Streptophyta</taxon>
        <taxon>Embryophyta</taxon>
        <taxon>Tracheophyta</taxon>
        <taxon>Spermatophyta</taxon>
        <taxon>Magnoliopsida</taxon>
        <taxon>eudicotyledons</taxon>
        <taxon>Gunneridae</taxon>
        <taxon>Pentapetalae</taxon>
        <taxon>Saxifragales</taxon>
        <taxon>Altingiaceae</taxon>
        <taxon>Liquidambar</taxon>
    </lineage>
</organism>
<evidence type="ECO:0000256" key="4">
    <source>
        <dbReference type="ARBA" id="ARBA00022614"/>
    </source>
</evidence>
<feature type="transmembrane region" description="Helical" evidence="14">
    <location>
        <begin position="303"/>
        <end position="326"/>
    </location>
</feature>
<keyword evidence="6 15" id="KW-0732">Signal</keyword>
<evidence type="ECO:0000313" key="18">
    <source>
        <dbReference type="Proteomes" id="UP001415857"/>
    </source>
</evidence>
<feature type="chain" id="PRO_5042847156" description="Protein kinase domain-containing protein" evidence="15">
    <location>
        <begin position="22"/>
        <end position="702"/>
    </location>
</feature>
<evidence type="ECO:0000256" key="6">
    <source>
        <dbReference type="ARBA" id="ARBA00022729"/>
    </source>
</evidence>
<feature type="domain" description="Protein kinase" evidence="16">
    <location>
        <begin position="393"/>
        <end position="693"/>
    </location>
</feature>
<keyword evidence="9" id="KW-0067">ATP-binding</keyword>
<evidence type="ECO:0000259" key="16">
    <source>
        <dbReference type="PROSITE" id="PS50011"/>
    </source>
</evidence>
<keyword evidence="4" id="KW-0433">Leucine-rich repeat</keyword>
<gene>
    <name evidence="17" type="ORF">L1049_002648</name>
</gene>
<dbReference type="InterPro" id="IPR001611">
    <property type="entry name" value="Leu-rich_rpt"/>
</dbReference>
<keyword evidence="10 14" id="KW-1133">Transmembrane helix</keyword>
<dbReference type="CDD" id="cd14066">
    <property type="entry name" value="STKc_IRAK"/>
    <property type="match status" value="1"/>
</dbReference>
<dbReference type="Proteomes" id="UP001415857">
    <property type="component" value="Unassembled WGS sequence"/>
</dbReference>
<dbReference type="InterPro" id="IPR032675">
    <property type="entry name" value="LRR_dom_sf"/>
</dbReference>
<evidence type="ECO:0000256" key="13">
    <source>
        <dbReference type="ARBA" id="ARBA00023180"/>
    </source>
</evidence>
<dbReference type="GO" id="GO:0016020">
    <property type="term" value="C:membrane"/>
    <property type="evidence" value="ECO:0007669"/>
    <property type="project" value="UniProtKB-SubCell"/>
</dbReference>